<gene>
    <name evidence="1" type="ORF">BpHYR1_027810</name>
</gene>
<sequence length="23" mass="2646">WSRNDVDGHIMSLSGHINYMLVT</sequence>
<protein>
    <submittedName>
        <fullName evidence="1">Uncharacterized protein</fullName>
    </submittedName>
</protein>
<dbReference type="EMBL" id="REGN01009686">
    <property type="protein sequence ID" value="RNA00578.1"/>
    <property type="molecule type" value="Genomic_DNA"/>
</dbReference>
<evidence type="ECO:0000313" key="1">
    <source>
        <dbReference type="EMBL" id="RNA00578.1"/>
    </source>
</evidence>
<accession>A0A3M7PPH6</accession>
<name>A0A3M7PPH6_BRAPC</name>
<keyword evidence="2" id="KW-1185">Reference proteome</keyword>
<organism evidence="1 2">
    <name type="scientific">Brachionus plicatilis</name>
    <name type="common">Marine rotifer</name>
    <name type="synonym">Brachionus muelleri</name>
    <dbReference type="NCBI Taxonomy" id="10195"/>
    <lineage>
        <taxon>Eukaryota</taxon>
        <taxon>Metazoa</taxon>
        <taxon>Spiralia</taxon>
        <taxon>Gnathifera</taxon>
        <taxon>Rotifera</taxon>
        <taxon>Eurotatoria</taxon>
        <taxon>Monogononta</taxon>
        <taxon>Pseudotrocha</taxon>
        <taxon>Ploima</taxon>
        <taxon>Brachionidae</taxon>
        <taxon>Brachionus</taxon>
    </lineage>
</organism>
<dbReference type="AlphaFoldDB" id="A0A3M7PPH6"/>
<comment type="caution">
    <text evidence="1">The sequence shown here is derived from an EMBL/GenBank/DDBJ whole genome shotgun (WGS) entry which is preliminary data.</text>
</comment>
<reference evidence="1 2" key="1">
    <citation type="journal article" date="2018" name="Sci. Rep.">
        <title>Genomic signatures of local adaptation to the degree of environmental predictability in rotifers.</title>
        <authorList>
            <person name="Franch-Gras L."/>
            <person name="Hahn C."/>
            <person name="Garcia-Roger E.M."/>
            <person name="Carmona M.J."/>
            <person name="Serra M."/>
            <person name="Gomez A."/>
        </authorList>
    </citation>
    <scope>NUCLEOTIDE SEQUENCE [LARGE SCALE GENOMIC DNA]</scope>
    <source>
        <strain evidence="1">HYR1</strain>
    </source>
</reference>
<evidence type="ECO:0000313" key="2">
    <source>
        <dbReference type="Proteomes" id="UP000276133"/>
    </source>
</evidence>
<feature type="non-terminal residue" evidence="1">
    <location>
        <position position="1"/>
    </location>
</feature>
<proteinExistence type="predicted"/>
<dbReference type="Proteomes" id="UP000276133">
    <property type="component" value="Unassembled WGS sequence"/>
</dbReference>